<proteinExistence type="predicted"/>
<dbReference type="EMBL" id="PXOH01000111">
    <property type="protein sequence ID" value="PSF25884.1"/>
    <property type="molecule type" value="Genomic_DNA"/>
</dbReference>
<evidence type="ECO:0000313" key="1">
    <source>
        <dbReference type="EMBL" id="PSF25884.1"/>
    </source>
</evidence>
<gene>
    <name evidence="1" type="ORF">C7H19_25205</name>
</gene>
<dbReference type="RefSeq" id="WP_106459632.1">
    <property type="nucleotide sequence ID" value="NZ_PXOH01000111.1"/>
</dbReference>
<comment type="caution">
    <text evidence="1">The sequence shown here is derived from an EMBL/GenBank/DDBJ whole genome shotgun (WGS) entry which is preliminary data.</text>
</comment>
<organism evidence="1 2">
    <name type="scientific">Aphanothece hegewaldii CCALA 016</name>
    <dbReference type="NCBI Taxonomy" id="2107694"/>
    <lineage>
        <taxon>Bacteria</taxon>
        <taxon>Bacillati</taxon>
        <taxon>Cyanobacteriota</taxon>
        <taxon>Cyanophyceae</taxon>
        <taxon>Oscillatoriophycideae</taxon>
        <taxon>Chroococcales</taxon>
        <taxon>Aphanothecaceae</taxon>
        <taxon>Aphanothece</taxon>
    </lineage>
</organism>
<accession>A0A2T1LQ95</accession>
<reference evidence="1 2" key="1">
    <citation type="submission" date="2018-03" db="EMBL/GenBank/DDBJ databases">
        <title>The ancient ancestry and fast evolution of plastids.</title>
        <authorList>
            <person name="Moore K.R."/>
            <person name="Magnabosco C."/>
            <person name="Momper L."/>
            <person name="Gold D.A."/>
            <person name="Bosak T."/>
            <person name="Fournier G.P."/>
        </authorList>
    </citation>
    <scope>NUCLEOTIDE SEQUENCE [LARGE SCALE GENOMIC DNA]</scope>
    <source>
        <strain evidence="1 2">CCALA 016</strain>
    </source>
</reference>
<name>A0A2T1LQ95_9CHRO</name>
<dbReference type="AlphaFoldDB" id="A0A2T1LQ95"/>
<dbReference type="OrthoDB" id="465980at2"/>
<reference evidence="1 2" key="2">
    <citation type="submission" date="2018-03" db="EMBL/GenBank/DDBJ databases">
        <authorList>
            <person name="Keele B.F."/>
        </authorList>
    </citation>
    <scope>NUCLEOTIDE SEQUENCE [LARGE SCALE GENOMIC DNA]</scope>
    <source>
        <strain evidence="1 2">CCALA 016</strain>
    </source>
</reference>
<dbReference type="Proteomes" id="UP000239001">
    <property type="component" value="Unassembled WGS sequence"/>
</dbReference>
<keyword evidence="2" id="KW-1185">Reference proteome</keyword>
<protein>
    <submittedName>
        <fullName evidence="1">Uncharacterized protein</fullName>
    </submittedName>
</protein>
<evidence type="ECO:0000313" key="2">
    <source>
        <dbReference type="Proteomes" id="UP000239001"/>
    </source>
</evidence>
<sequence>MSKDRIDLSRGNGKTVLEQLLEEWDLDYVKFSKLLGFNRISLWQYRIGRREFRLSMTQIKTLEKMLAQVNLKFSDLPDDWILDDPENAENRKSD</sequence>